<dbReference type="Pfam" id="PF01743">
    <property type="entry name" value="PolyA_pol"/>
    <property type="match status" value="1"/>
</dbReference>
<evidence type="ECO:0000259" key="11">
    <source>
        <dbReference type="Pfam" id="PF01743"/>
    </source>
</evidence>
<dbReference type="Gene3D" id="3.30.460.10">
    <property type="entry name" value="Beta Polymerase, domain 2"/>
    <property type="match status" value="1"/>
</dbReference>
<evidence type="ECO:0000256" key="5">
    <source>
        <dbReference type="ARBA" id="ARBA00022723"/>
    </source>
</evidence>
<evidence type="ECO:0000256" key="7">
    <source>
        <dbReference type="ARBA" id="ARBA00022842"/>
    </source>
</evidence>
<dbReference type="InterPro" id="IPR050264">
    <property type="entry name" value="Bact_CCA-adding_enz_type3_sf"/>
</dbReference>
<proteinExistence type="inferred from homology"/>
<evidence type="ECO:0000313" key="15">
    <source>
        <dbReference type="EMBL" id="RNL35726.1"/>
    </source>
</evidence>
<keyword evidence="4 15" id="KW-0548">Nucleotidyltransferase</keyword>
<accession>A0A3N0AMQ6</accession>
<evidence type="ECO:0000256" key="3">
    <source>
        <dbReference type="ARBA" id="ARBA00022694"/>
    </source>
</evidence>
<evidence type="ECO:0000256" key="1">
    <source>
        <dbReference type="ARBA" id="ARBA00001946"/>
    </source>
</evidence>
<name>A0A3N0AMQ6_9ACTN</name>
<dbReference type="Proteomes" id="UP000278327">
    <property type="component" value="Unassembled WGS sequence"/>
</dbReference>
<keyword evidence="3" id="KW-0819">tRNA processing</keyword>
<evidence type="ECO:0000256" key="10">
    <source>
        <dbReference type="SAM" id="MobiDB-lite"/>
    </source>
</evidence>
<dbReference type="Pfam" id="PF12627">
    <property type="entry name" value="PolyA_pol_RNAbd"/>
    <property type="match status" value="1"/>
</dbReference>
<dbReference type="AlphaFoldDB" id="A0A3N0AMQ6"/>
<dbReference type="GO" id="GO:0000049">
    <property type="term" value="F:tRNA binding"/>
    <property type="evidence" value="ECO:0007669"/>
    <property type="project" value="TreeGrafter"/>
</dbReference>
<comment type="caution">
    <text evidence="15">The sequence shown here is derived from an EMBL/GenBank/DDBJ whole genome shotgun (WGS) entry which is preliminary data.</text>
</comment>
<feature type="domain" description="CCA-adding enzyme C-terminal" evidence="14">
    <location>
        <begin position="439"/>
        <end position="500"/>
    </location>
</feature>
<dbReference type="Gene3D" id="1.10.3090.10">
    <property type="entry name" value="cca-adding enzyme, domain 2"/>
    <property type="match status" value="1"/>
</dbReference>
<dbReference type="PANTHER" id="PTHR46173:SF1">
    <property type="entry name" value="CCA TRNA NUCLEOTIDYLTRANSFERASE 1, MITOCHONDRIAL"/>
    <property type="match status" value="1"/>
</dbReference>
<evidence type="ECO:0000256" key="2">
    <source>
        <dbReference type="ARBA" id="ARBA00022679"/>
    </source>
</evidence>
<comment type="similarity">
    <text evidence="9">Belongs to the tRNA nucleotidyltransferase/poly(A) polymerase family.</text>
</comment>
<feature type="compositionally biased region" description="Basic and acidic residues" evidence="10">
    <location>
        <begin position="28"/>
        <end position="43"/>
    </location>
</feature>
<evidence type="ECO:0000313" key="16">
    <source>
        <dbReference type="Proteomes" id="UP000278327"/>
    </source>
</evidence>
<dbReference type="InterPro" id="IPR032810">
    <property type="entry name" value="CCA-adding_enz_C"/>
</dbReference>
<keyword evidence="6" id="KW-0547">Nucleotide-binding</keyword>
<keyword evidence="16" id="KW-1185">Reference proteome</keyword>
<organism evidence="15 16">
    <name type="scientific">Adlercreutzia equolifaciens subsp. celatus DSM 18785</name>
    <dbReference type="NCBI Taxonomy" id="1121021"/>
    <lineage>
        <taxon>Bacteria</taxon>
        <taxon>Bacillati</taxon>
        <taxon>Actinomycetota</taxon>
        <taxon>Coriobacteriia</taxon>
        <taxon>Eggerthellales</taxon>
        <taxon>Eggerthellaceae</taxon>
        <taxon>Adlercreutzia</taxon>
    </lineage>
</organism>
<dbReference type="Pfam" id="PF13735">
    <property type="entry name" value="tRNA_NucTran2_2"/>
    <property type="match status" value="1"/>
</dbReference>
<dbReference type="InterPro" id="IPR002646">
    <property type="entry name" value="PolA_pol_head_dom"/>
</dbReference>
<dbReference type="InterPro" id="IPR006674">
    <property type="entry name" value="HD_domain"/>
</dbReference>
<keyword evidence="8 9" id="KW-0694">RNA-binding</keyword>
<evidence type="ECO:0000256" key="8">
    <source>
        <dbReference type="ARBA" id="ARBA00022884"/>
    </source>
</evidence>
<feature type="domain" description="HD" evidence="12">
    <location>
        <begin position="298"/>
        <end position="421"/>
    </location>
</feature>
<dbReference type="CDD" id="cd05398">
    <property type="entry name" value="NT_ClassII-CCAase"/>
    <property type="match status" value="1"/>
</dbReference>
<dbReference type="SUPFAM" id="SSF81301">
    <property type="entry name" value="Nucleotidyltransferase"/>
    <property type="match status" value="1"/>
</dbReference>
<evidence type="ECO:0000256" key="9">
    <source>
        <dbReference type="RuleBase" id="RU003953"/>
    </source>
</evidence>
<evidence type="ECO:0000256" key="4">
    <source>
        <dbReference type="ARBA" id="ARBA00022695"/>
    </source>
</evidence>
<dbReference type="EMBL" id="QICA01000028">
    <property type="protein sequence ID" value="RNL35726.1"/>
    <property type="molecule type" value="Genomic_DNA"/>
</dbReference>
<dbReference type="Pfam" id="PF01966">
    <property type="entry name" value="HD"/>
    <property type="match status" value="1"/>
</dbReference>
<dbReference type="GO" id="GO:0000166">
    <property type="term" value="F:nucleotide binding"/>
    <property type="evidence" value="ECO:0007669"/>
    <property type="project" value="UniProtKB-KW"/>
</dbReference>
<dbReference type="InterPro" id="IPR032828">
    <property type="entry name" value="PolyA_RNA-bd"/>
</dbReference>
<dbReference type="GO" id="GO:0046872">
    <property type="term" value="F:metal ion binding"/>
    <property type="evidence" value="ECO:0007669"/>
    <property type="project" value="UniProtKB-KW"/>
</dbReference>
<comment type="cofactor">
    <cofactor evidence="1">
        <name>Mg(2+)</name>
        <dbReference type="ChEBI" id="CHEBI:18420"/>
    </cofactor>
</comment>
<dbReference type="GO" id="GO:0016779">
    <property type="term" value="F:nucleotidyltransferase activity"/>
    <property type="evidence" value="ECO:0007669"/>
    <property type="project" value="UniProtKB-KW"/>
</dbReference>
<keyword evidence="7" id="KW-0460">Magnesium</keyword>
<evidence type="ECO:0000259" key="12">
    <source>
        <dbReference type="Pfam" id="PF01966"/>
    </source>
</evidence>
<dbReference type="GO" id="GO:0008033">
    <property type="term" value="P:tRNA processing"/>
    <property type="evidence" value="ECO:0007669"/>
    <property type="project" value="UniProtKB-KW"/>
</dbReference>
<feature type="domain" description="Poly A polymerase head" evidence="11">
    <location>
        <begin position="79"/>
        <end position="202"/>
    </location>
</feature>
<evidence type="ECO:0000259" key="13">
    <source>
        <dbReference type="Pfam" id="PF12627"/>
    </source>
</evidence>
<dbReference type="Gene3D" id="1.10.246.80">
    <property type="match status" value="1"/>
</dbReference>
<evidence type="ECO:0000259" key="14">
    <source>
        <dbReference type="Pfam" id="PF13735"/>
    </source>
</evidence>
<reference evidence="15 16" key="1">
    <citation type="journal article" date="2019" name="Microbiol. Resour. Announc.">
        <title>Draft Genome Sequences of Type Strains of Gordonibacter faecihominis, Paraeggerthella hongkongensis, Parvibacter caecicola,Slackia equolifaciens, Slackia faecicanis, and Slackia isoflavoniconvertens.</title>
        <authorList>
            <person name="Danylec N."/>
            <person name="Stoll D.A."/>
            <person name="Dotsch A."/>
            <person name="Huch M."/>
        </authorList>
    </citation>
    <scope>NUCLEOTIDE SEQUENCE [LARGE SCALE GENOMIC DNA]</scope>
    <source>
        <strain evidence="15 16">DSM 18785</strain>
    </source>
</reference>
<keyword evidence="2 9" id="KW-0808">Transferase</keyword>
<feature type="domain" description="tRNA nucleotidyltransferase/poly(A) polymerase RNA and SrmB- binding" evidence="13">
    <location>
        <begin position="230"/>
        <end position="286"/>
    </location>
</feature>
<evidence type="ECO:0000256" key="6">
    <source>
        <dbReference type="ARBA" id="ARBA00022741"/>
    </source>
</evidence>
<protein>
    <submittedName>
        <fullName evidence="15">Polynucleotide adenylyltransferase</fullName>
    </submittedName>
</protein>
<dbReference type="InterPro" id="IPR043519">
    <property type="entry name" value="NT_sf"/>
</dbReference>
<gene>
    <name evidence="15" type="ORF">DMP10_11820</name>
</gene>
<feature type="region of interest" description="Disordered" evidence="10">
    <location>
        <begin position="1"/>
        <end position="50"/>
    </location>
</feature>
<dbReference type="SUPFAM" id="SSF81891">
    <property type="entry name" value="Poly A polymerase C-terminal region-like"/>
    <property type="match status" value="1"/>
</dbReference>
<keyword evidence="5" id="KW-0479">Metal-binding</keyword>
<sequence length="508" mass="55653">MTPAHRNPNTSPRPYRFSNDAPQPSDATRPDETVAGRAGRENKFASSEAVRSDLPQTLPLPLVAHDALEIIEEAGGEAWCVGGFVRDALLGRPIHDVDIATSLPWPAVQEAFRRAGWGTVETGVAHGTLTVVCEGEPLEITTYRTDGVYSDGRHPDSVAPASSIEEDLQRRDFTINALAYHPARGIIDPFGGLDDMERGVLRCVGDPATRFSEDALRILRACRFASQLGVAIDPATFDAMVAGKSLLRKVSGERVYRELERFVCGDYVHDALMACVDVLAFVLPELVAMKGCAQVTKYHIYDVLEHTAWVVQRTPPEPLQRWSALFHDMGKPAAAFFEETDEGPVEHFYGHAVISTQLACGIMHRLPFPAWLRRDVPSLVRAHDDVVPPNARAVRRMLGRLGGRTDLFAALCDIKRADALAQAPFCAPRADTADELRALMEQILEDEAAFTVKHLAINGRDIIALGVPAGPEVGRLLDACLDAVIDERVPNEHEALLAFAEELRKEAS</sequence>
<dbReference type="PANTHER" id="PTHR46173">
    <property type="entry name" value="CCA TRNA NUCLEOTIDYLTRANSFERASE 1, MITOCHONDRIAL"/>
    <property type="match status" value="1"/>
</dbReference>